<dbReference type="eggNOG" id="ENOG502QRK7">
    <property type="taxonomic scope" value="Eukaryota"/>
</dbReference>
<dbReference type="GO" id="GO:0099402">
    <property type="term" value="P:plant organ development"/>
    <property type="evidence" value="ECO:0007669"/>
    <property type="project" value="UniProtKB-ARBA"/>
</dbReference>
<dbReference type="GO" id="GO:0006351">
    <property type="term" value="P:DNA-templated transcription"/>
    <property type="evidence" value="ECO:0007669"/>
    <property type="project" value="UniProtKB-UniRule"/>
</dbReference>
<feature type="region of interest" description="Disordered" evidence="6">
    <location>
        <begin position="492"/>
        <end position="515"/>
    </location>
</feature>
<evidence type="ECO:0000256" key="4">
    <source>
        <dbReference type="PROSITE-ProRule" id="PRU01002"/>
    </source>
</evidence>
<evidence type="ECO:0000259" key="8">
    <source>
        <dbReference type="PROSITE" id="PS51667"/>
    </source>
</evidence>
<organism evidence="9 10">
    <name type="scientific">Arabis alpina</name>
    <name type="common">Alpine rock-cress</name>
    <dbReference type="NCBI Taxonomy" id="50452"/>
    <lineage>
        <taxon>Eukaryota</taxon>
        <taxon>Viridiplantae</taxon>
        <taxon>Streptophyta</taxon>
        <taxon>Embryophyta</taxon>
        <taxon>Tracheophyta</taxon>
        <taxon>Spermatophyta</taxon>
        <taxon>Magnoliopsida</taxon>
        <taxon>eudicotyledons</taxon>
        <taxon>Gunneridae</taxon>
        <taxon>Pentapetalae</taxon>
        <taxon>rosids</taxon>
        <taxon>malvids</taxon>
        <taxon>Brassicales</taxon>
        <taxon>Brassicaceae</taxon>
        <taxon>Arabideae</taxon>
        <taxon>Arabis</taxon>
    </lineage>
</organism>
<feature type="region of interest" description="Disordered" evidence="6">
    <location>
        <begin position="249"/>
        <end position="268"/>
    </location>
</feature>
<dbReference type="PROSITE" id="PS51666">
    <property type="entry name" value="QLQ"/>
    <property type="match status" value="1"/>
</dbReference>
<evidence type="ECO:0000256" key="1">
    <source>
        <dbReference type="ARBA" id="ARBA00004123"/>
    </source>
</evidence>
<feature type="compositionally biased region" description="Polar residues" evidence="6">
    <location>
        <begin position="256"/>
        <end position="268"/>
    </location>
</feature>
<gene>
    <name evidence="9" type="ordered locus">AALP_Aa7g254100</name>
</gene>
<feature type="compositionally biased region" description="Basic and acidic residues" evidence="6">
    <location>
        <begin position="1"/>
        <end position="25"/>
    </location>
</feature>
<evidence type="ECO:0000256" key="3">
    <source>
        <dbReference type="ARBA" id="ARBA00023242"/>
    </source>
</evidence>
<comment type="similarity">
    <text evidence="2 5">Belongs to the GRF family.</text>
</comment>
<dbReference type="GO" id="GO:0005524">
    <property type="term" value="F:ATP binding"/>
    <property type="evidence" value="ECO:0007669"/>
    <property type="project" value="UniProtKB-UniRule"/>
</dbReference>
<keyword evidence="10" id="KW-1185">Reference proteome</keyword>
<dbReference type="SMART" id="SM00951">
    <property type="entry name" value="QLQ"/>
    <property type="match status" value="1"/>
</dbReference>
<evidence type="ECO:0000313" key="9">
    <source>
        <dbReference type="EMBL" id="KFK30384.1"/>
    </source>
</evidence>
<keyword evidence="5" id="KW-0805">Transcription regulation</keyword>
<dbReference type="Proteomes" id="UP000029120">
    <property type="component" value="Chromosome 7"/>
</dbReference>
<dbReference type="PROSITE" id="PS51667">
    <property type="entry name" value="WRC"/>
    <property type="match status" value="1"/>
</dbReference>
<dbReference type="AlphaFoldDB" id="A0A087GKI2"/>
<keyword evidence="3 4" id="KW-0539">Nucleus</keyword>
<evidence type="ECO:0000259" key="7">
    <source>
        <dbReference type="PROSITE" id="PS51666"/>
    </source>
</evidence>
<keyword evidence="5" id="KW-0804">Transcription</keyword>
<dbReference type="OrthoDB" id="1927209at2759"/>
<proteinExistence type="inferred from homology"/>
<feature type="compositionally biased region" description="Polar residues" evidence="6">
    <location>
        <begin position="499"/>
        <end position="515"/>
    </location>
</feature>
<evidence type="ECO:0000256" key="6">
    <source>
        <dbReference type="SAM" id="MobiDB-lite"/>
    </source>
</evidence>
<comment type="domain">
    <text evidence="5">The QLQ domain and WRC domain may be involved in protein-protein interaction and DNA-binding, respectively.</text>
</comment>
<dbReference type="EMBL" id="CM002875">
    <property type="protein sequence ID" value="KFK30384.1"/>
    <property type="molecule type" value="Genomic_DNA"/>
</dbReference>
<dbReference type="PANTHER" id="PTHR31602">
    <property type="entry name" value="GROWTH-REGULATING FACTOR 5"/>
    <property type="match status" value="1"/>
</dbReference>
<comment type="function">
    <text evidence="5">Transcription activator.</text>
</comment>
<keyword evidence="5" id="KW-0010">Activator</keyword>
<feature type="domain" description="QLQ" evidence="7">
    <location>
        <begin position="149"/>
        <end position="184"/>
    </location>
</feature>
<accession>A0A087GKI2</accession>
<feature type="region of interest" description="Disordered" evidence="6">
    <location>
        <begin position="1"/>
        <end position="55"/>
    </location>
</feature>
<protein>
    <recommendedName>
        <fullName evidence="5">Growth-regulating factor</fullName>
    </recommendedName>
</protein>
<dbReference type="PANTHER" id="PTHR31602:SF42">
    <property type="entry name" value="GROWTH-REGULATING FACTOR 2"/>
    <property type="match status" value="1"/>
</dbReference>
<dbReference type="Gramene" id="KFK30384">
    <property type="protein sequence ID" value="KFK30384"/>
    <property type="gene ID" value="AALP_AA7G254100"/>
</dbReference>
<evidence type="ECO:0000256" key="2">
    <source>
        <dbReference type="ARBA" id="ARBA00008122"/>
    </source>
</evidence>
<evidence type="ECO:0000256" key="5">
    <source>
        <dbReference type="RuleBase" id="RU367127"/>
    </source>
</evidence>
<dbReference type="Pfam" id="PF08879">
    <property type="entry name" value="WRC"/>
    <property type="match status" value="1"/>
</dbReference>
<comment type="subcellular location">
    <subcellularLocation>
        <location evidence="1 4 5">Nucleus</location>
    </subcellularLocation>
</comment>
<dbReference type="InterPro" id="IPR014977">
    <property type="entry name" value="WRC_dom"/>
</dbReference>
<dbReference type="InterPro" id="IPR014978">
    <property type="entry name" value="Gln-Leu-Gln_QLQ"/>
</dbReference>
<reference evidence="10" key="1">
    <citation type="journal article" date="2015" name="Nat. Plants">
        <title>Genome expansion of Arabis alpina linked with retrotransposition and reduced symmetric DNA methylation.</title>
        <authorList>
            <person name="Willing E.M."/>
            <person name="Rawat V."/>
            <person name="Mandakova T."/>
            <person name="Maumus F."/>
            <person name="James G.V."/>
            <person name="Nordstroem K.J."/>
            <person name="Becker C."/>
            <person name="Warthmann N."/>
            <person name="Chica C."/>
            <person name="Szarzynska B."/>
            <person name="Zytnicki M."/>
            <person name="Albani M.C."/>
            <person name="Kiefer C."/>
            <person name="Bergonzi S."/>
            <person name="Castaings L."/>
            <person name="Mateos J.L."/>
            <person name="Berns M.C."/>
            <person name="Bujdoso N."/>
            <person name="Piofczyk T."/>
            <person name="de Lorenzo L."/>
            <person name="Barrero-Sicilia C."/>
            <person name="Mateos I."/>
            <person name="Piednoel M."/>
            <person name="Hagmann J."/>
            <person name="Chen-Min-Tao R."/>
            <person name="Iglesias-Fernandez R."/>
            <person name="Schuster S.C."/>
            <person name="Alonso-Blanco C."/>
            <person name="Roudier F."/>
            <person name="Carbonero P."/>
            <person name="Paz-Ares J."/>
            <person name="Davis S.J."/>
            <person name="Pecinka A."/>
            <person name="Quesneville H."/>
            <person name="Colot V."/>
            <person name="Lysak M.A."/>
            <person name="Weigel D."/>
            <person name="Coupland G."/>
            <person name="Schneeberger K."/>
        </authorList>
    </citation>
    <scope>NUCLEOTIDE SEQUENCE [LARGE SCALE GENOMIC DNA]</scope>
    <source>
        <strain evidence="10">cv. Pajares</strain>
    </source>
</reference>
<sequence>MDIETHIHGSVTKELRGTKQDRSIFESEEFLQRSSKLSRTTQEEQEEENLSSCSKTMSFHQGIPLMRSSTTSLLSSDSRRQEHMLSFSDKPEPLDFTKHVGLEINNNNKNSLSPFLAPPSYYRSSGGGYGSGGMMMSMEGNSLNGVKGPFTLTQWAELELQALIYKYITANVPVPSSLLISIKKSFYPYGSLPPSAFGWGAFHLGFAGGNMDPEPGRCRRTDGKKWRCSRDAVPDQKYCERHINRGRHRSRKPVEVQSSHTVTPAASKAVTTPLQSVVTKGNARASSKNGSLAIGGQYINPSTDSLPNNRVQNPLGSSIYPSMVNIQSKESPIVHQKHRNNNNNPFEFGHISSDSLLNPNSAKSYGSSYLDFSSNHDKQHPGNLNHNSWPEELKPDWTQLSMAIPITSSSPSSTHNTQDKLTPSPLRLSREVDLSIQTEETTLEPPVKKVNTWIPISWGNSLGGPLGEVLNSTTNSPTGVLQKSTFCSLSNSSSVSSPIAENNNRNNGDYFHYTT</sequence>
<feature type="short sequence motif" description="Bipartite nuclear localization signal" evidence="4">
    <location>
        <begin position="217"/>
        <end position="227"/>
    </location>
</feature>
<dbReference type="OMA" id="PPYCRTP"/>
<feature type="short sequence motif" description="Bipartite nuclear localization signal" evidence="4">
    <location>
        <begin position="245"/>
        <end position="252"/>
    </location>
</feature>
<dbReference type="GO" id="GO:0006355">
    <property type="term" value="P:regulation of DNA-templated transcription"/>
    <property type="evidence" value="ECO:0007669"/>
    <property type="project" value="InterPro"/>
</dbReference>
<dbReference type="GO" id="GO:0005634">
    <property type="term" value="C:nucleus"/>
    <property type="evidence" value="ECO:0007669"/>
    <property type="project" value="UniProtKB-SubCell"/>
</dbReference>
<name>A0A087GKI2_ARAAL</name>
<dbReference type="InterPro" id="IPR031137">
    <property type="entry name" value="GRF"/>
</dbReference>
<dbReference type="Pfam" id="PF08880">
    <property type="entry name" value="QLQ"/>
    <property type="match status" value="1"/>
</dbReference>
<feature type="domain" description="WRC" evidence="8">
    <location>
        <begin position="212"/>
        <end position="256"/>
    </location>
</feature>
<evidence type="ECO:0000313" key="10">
    <source>
        <dbReference type="Proteomes" id="UP000029120"/>
    </source>
</evidence>